<accession>A0A9J6CVX9</accession>
<proteinExistence type="predicted"/>
<protein>
    <submittedName>
        <fullName evidence="2">Uncharacterized protein</fullName>
    </submittedName>
</protein>
<reference evidence="2" key="1">
    <citation type="journal article" date="2020" name="Cell">
        <title>Large-Scale Comparative Analyses of Tick Genomes Elucidate Their Genetic Diversity and Vector Capacities.</title>
        <authorList>
            <consortium name="Tick Genome and Microbiome Consortium (TIGMIC)"/>
            <person name="Jia N."/>
            <person name="Wang J."/>
            <person name="Shi W."/>
            <person name="Du L."/>
            <person name="Sun Y."/>
            <person name="Zhan W."/>
            <person name="Jiang J.F."/>
            <person name="Wang Q."/>
            <person name="Zhang B."/>
            <person name="Ji P."/>
            <person name="Bell-Sakyi L."/>
            <person name="Cui X.M."/>
            <person name="Yuan T.T."/>
            <person name="Jiang B.G."/>
            <person name="Yang W.F."/>
            <person name="Lam T.T."/>
            <person name="Chang Q.C."/>
            <person name="Ding S.J."/>
            <person name="Wang X.J."/>
            <person name="Zhu J.G."/>
            <person name="Ruan X.D."/>
            <person name="Zhao L."/>
            <person name="Wei J.T."/>
            <person name="Ye R.Z."/>
            <person name="Que T.C."/>
            <person name="Du C.H."/>
            <person name="Zhou Y.H."/>
            <person name="Cheng J.X."/>
            <person name="Dai P.F."/>
            <person name="Guo W.B."/>
            <person name="Han X.H."/>
            <person name="Huang E.J."/>
            <person name="Li L.F."/>
            <person name="Wei W."/>
            <person name="Gao Y.C."/>
            <person name="Liu J.Z."/>
            <person name="Shao H.Z."/>
            <person name="Wang X."/>
            <person name="Wang C.C."/>
            <person name="Yang T.C."/>
            <person name="Huo Q.B."/>
            <person name="Li W."/>
            <person name="Chen H.Y."/>
            <person name="Chen S.E."/>
            <person name="Zhou L.G."/>
            <person name="Ni X.B."/>
            <person name="Tian J.H."/>
            <person name="Sheng Y."/>
            <person name="Liu T."/>
            <person name="Pan Y.S."/>
            <person name="Xia L.Y."/>
            <person name="Li J."/>
            <person name="Zhao F."/>
            <person name="Cao W.C."/>
        </authorList>
    </citation>
    <scope>NUCLEOTIDE SEQUENCE</scope>
    <source>
        <strain evidence="2">Rmic-2018</strain>
    </source>
</reference>
<dbReference type="AlphaFoldDB" id="A0A9J6CVX9"/>
<organism evidence="2 3">
    <name type="scientific">Rhipicephalus microplus</name>
    <name type="common">Cattle tick</name>
    <name type="synonym">Boophilus microplus</name>
    <dbReference type="NCBI Taxonomy" id="6941"/>
    <lineage>
        <taxon>Eukaryota</taxon>
        <taxon>Metazoa</taxon>
        <taxon>Ecdysozoa</taxon>
        <taxon>Arthropoda</taxon>
        <taxon>Chelicerata</taxon>
        <taxon>Arachnida</taxon>
        <taxon>Acari</taxon>
        <taxon>Parasitiformes</taxon>
        <taxon>Ixodida</taxon>
        <taxon>Ixodoidea</taxon>
        <taxon>Ixodidae</taxon>
        <taxon>Rhipicephalinae</taxon>
        <taxon>Rhipicephalus</taxon>
        <taxon>Boophilus</taxon>
    </lineage>
</organism>
<sequence>MSSDGAAIVTRAGRGNRNDGADDEDYEIVLPTLPTGRVVLNTLFLHGDVRERPYRVEDFRDALASVGVLRDVVALGAYEINHV</sequence>
<dbReference type="VEuPathDB" id="VectorBase:LOC119164207"/>
<gene>
    <name evidence="2" type="ORF">HPB51_029000</name>
</gene>
<name>A0A9J6CVX9_RHIMP</name>
<dbReference type="EMBL" id="JABSTU010006108">
    <property type="protein sequence ID" value="KAH7934641.1"/>
    <property type="molecule type" value="Genomic_DNA"/>
</dbReference>
<feature type="region of interest" description="Disordered" evidence="1">
    <location>
        <begin position="1"/>
        <end position="23"/>
    </location>
</feature>
<dbReference type="Proteomes" id="UP000821866">
    <property type="component" value="Unassembled WGS sequence"/>
</dbReference>
<evidence type="ECO:0000256" key="1">
    <source>
        <dbReference type="SAM" id="MobiDB-lite"/>
    </source>
</evidence>
<reference evidence="2" key="2">
    <citation type="submission" date="2021-09" db="EMBL/GenBank/DDBJ databases">
        <authorList>
            <person name="Jia N."/>
            <person name="Wang J."/>
            <person name="Shi W."/>
            <person name="Du L."/>
            <person name="Sun Y."/>
            <person name="Zhan W."/>
            <person name="Jiang J."/>
            <person name="Wang Q."/>
            <person name="Zhang B."/>
            <person name="Ji P."/>
            <person name="Sakyi L.B."/>
            <person name="Cui X."/>
            <person name="Yuan T."/>
            <person name="Jiang B."/>
            <person name="Yang W."/>
            <person name="Lam T.T.-Y."/>
            <person name="Chang Q."/>
            <person name="Ding S."/>
            <person name="Wang X."/>
            <person name="Zhu J."/>
            <person name="Ruan X."/>
            <person name="Zhao L."/>
            <person name="Wei J."/>
            <person name="Que T."/>
            <person name="Du C."/>
            <person name="Cheng J."/>
            <person name="Dai P."/>
            <person name="Han X."/>
            <person name="Huang E."/>
            <person name="Gao Y."/>
            <person name="Liu J."/>
            <person name="Shao H."/>
            <person name="Ye R."/>
            <person name="Li L."/>
            <person name="Wei W."/>
            <person name="Wang X."/>
            <person name="Wang C."/>
            <person name="Huo Q."/>
            <person name="Li W."/>
            <person name="Guo W."/>
            <person name="Chen H."/>
            <person name="Chen S."/>
            <person name="Zhou L."/>
            <person name="Zhou L."/>
            <person name="Ni X."/>
            <person name="Tian J."/>
            <person name="Zhou Y."/>
            <person name="Sheng Y."/>
            <person name="Liu T."/>
            <person name="Pan Y."/>
            <person name="Xia L."/>
            <person name="Li J."/>
            <person name="Zhao F."/>
            <person name="Cao W."/>
        </authorList>
    </citation>
    <scope>NUCLEOTIDE SEQUENCE</scope>
    <source>
        <strain evidence="2">Rmic-2018</strain>
        <tissue evidence="2">Larvae</tissue>
    </source>
</reference>
<comment type="caution">
    <text evidence="2">The sequence shown here is derived from an EMBL/GenBank/DDBJ whole genome shotgun (WGS) entry which is preliminary data.</text>
</comment>
<evidence type="ECO:0000313" key="2">
    <source>
        <dbReference type="EMBL" id="KAH7934641.1"/>
    </source>
</evidence>
<evidence type="ECO:0000313" key="3">
    <source>
        <dbReference type="Proteomes" id="UP000821866"/>
    </source>
</evidence>
<keyword evidence="3" id="KW-1185">Reference proteome</keyword>